<keyword evidence="9" id="KW-1185">Reference proteome</keyword>
<dbReference type="GO" id="GO:0006516">
    <property type="term" value="P:glycoprotein catabolic process"/>
    <property type="evidence" value="ECO:0007669"/>
    <property type="project" value="TreeGrafter"/>
</dbReference>
<dbReference type="SUPFAM" id="SSF51445">
    <property type="entry name" value="(Trans)glycosidases"/>
    <property type="match status" value="1"/>
</dbReference>
<dbReference type="EC" id="3.2.1.25" evidence="2"/>
<dbReference type="InterPro" id="IPR054593">
    <property type="entry name" value="Beta-mannosidase-like_N2"/>
</dbReference>
<dbReference type="Pfam" id="PF22666">
    <property type="entry name" value="Glyco_hydro_2_N2"/>
    <property type="match status" value="1"/>
</dbReference>
<dbReference type="Gene3D" id="3.20.20.80">
    <property type="entry name" value="Glycosidases"/>
    <property type="match status" value="1"/>
</dbReference>
<gene>
    <name evidence="8" type="ORF">JO391_03615</name>
</gene>
<organism evidence="8 9">
    <name type="scientific">Neotabrizicola shimadae</name>
    <dbReference type="NCBI Taxonomy" id="2807096"/>
    <lineage>
        <taxon>Bacteria</taxon>
        <taxon>Pseudomonadati</taxon>
        <taxon>Pseudomonadota</taxon>
        <taxon>Alphaproteobacteria</taxon>
        <taxon>Rhodobacterales</taxon>
        <taxon>Paracoccaceae</taxon>
        <taxon>Neotabrizicola</taxon>
    </lineage>
</organism>
<keyword evidence="3 8" id="KW-0378">Hydrolase</keyword>
<dbReference type="InterPro" id="IPR036156">
    <property type="entry name" value="Beta-gal/glucu_dom_sf"/>
</dbReference>
<evidence type="ECO:0000313" key="8">
    <source>
        <dbReference type="EMBL" id="QYZ70620.1"/>
    </source>
</evidence>
<evidence type="ECO:0000259" key="6">
    <source>
        <dbReference type="Pfam" id="PF17753"/>
    </source>
</evidence>
<dbReference type="PANTHER" id="PTHR43730:SF1">
    <property type="entry name" value="BETA-MANNOSIDASE"/>
    <property type="match status" value="1"/>
</dbReference>
<protein>
    <recommendedName>
        <fullName evidence="2">beta-mannosidase</fullName>
        <ecNumber evidence="2">3.2.1.25</ecNumber>
    </recommendedName>
</protein>
<evidence type="ECO:0000256" key="3">
    <source>
        <dbReference type="ARBA" id="ARBA00022801"/>
    </source>
</evidence>
<dbReference type="RefSeq" id="WP_220662838.1">
    <property type="nucleotide sequence ID" value="NZ_CP069370.1"/>
</dbReference>
<evidence type="ECO:0000259" key="7">
    <source>
        <dbReference type="Pfam" id="PF22666"/>
    </source>
</evidence>
<feature type="domain" description="Beta-mannosidase Ig-fold" evidence="6">
    <location>
        <begin position="715"/>
        <end position="789"/>
    </location>
</feature>
<dbReference type="InterPro" id="IPR050887">
    <property type="entry name" value="Beta-mannosidase_GH2"/>
</dbReference>
<feature type="domain" description="Beta-mannosidase-like galactose-binding" evidence="7">
    <location>
        <begin position="9"/>
        <end position="174"/>
    </location>
</feature>
<evidence type="ECO:0000256" key="1">
    <source>
        <dbReference type="ARBA" id="ARBA00000829"/>
    </source>
</evidence>
<dbReference type="Proteomes" id="UP000826300">
    <property type="component" value="Chromosome"/>
</dbReference>
<comment type="catalytic activity">
    <reaction evidence="1">
        <text>Hydrolysis of terminal, non-reducing beta-D-mannose residues in beta-D-mannosides.</text>
        <dbReference type="EC" id="3.2.1.25"/>
    </reaction>
</comment>
<dbReference type="SUPFAM" id="SSF49303">
    <property type="entry name" value="beta-Galactosidase/glucuronidase domain"/>
    <property type="match status" value="2"/>
</dbReference>
<dbReference type="KEGG" id="nsm:JO391_03615"/>
<evidence type="ECO:0000313" key="9">
    <source>
        <dbReference type="Proteomes" id="UP000826300"/>
    </source>
</evidence>
<dbReference type="Gene3D" id="2.60.40.10">
    <property type="entry name" value="Immunoglobulins"/>
    <property type="match status" value="2"/>
</dbReference>
<dbReference type="AlphaFoldDB" id="A0A8G0ZXN0"/>
<dbReference type="InterPro" id="IPR013783">
    <property type="entry name" value="Ig-like_fold"/>
</dbReference>
<dbReference type="GO" id="GO:0004567">
    <property type="term" value="F:beta-mannosidase activity"/>
    <property type="evidence" value="ECO:0007669"/>
    <property type="project" value="UniProtKB-EC"/>
</dbReference>
<evidence type="ECO:0000256" key="2">
    <source>
        <dbReference type="ARBA" id="ARBA00012754"/>
    </source>
</evidence>
<keyword evidence="4" id="KW-0325">Glycoprotein</keyword>
<name>A0A8G0ZXN0_9RHOB</name>
<evidence type="ECO:0000256" key="5">
    <source>
        <dbReference type="ARBA" id="ARBA00023295"/>
    </source>
</evidence>
<dbReference type="InterPro" id="IPR017853">
    <property type="entry name" value="GH"/>
</dbReference>
<evidence type="ECO:0000256" key="4">
    <source>
        <dbReference type="ARBA" id="ARBA00023180"/>
    </source>
</evidence>
<dbReference type="Pfam" id="PF17753">
    <property type="entry name" value="Ig_mannosidase"/>
    <property type="match status" value="1"/>
</dbReference>
<dbReference type="InterPro" id="IPR008979">
    <property type="entry name" value="Galactose-bd-like_sf"/>
</dbReference>
<dbReference type="SUPFAM" id="SSF49785">
    <property type="entry name" value="Galactose-binding domain-like"/>
    <property type="match status" value="1"/>
</dbReference>
<reference evidence="8" key="1">
    <citation type="submission" date="2021-02" db="EMBL/GenBank/DDBJ databases">
        <title>Rhodobacter shimadae sp. nov., an aerobic anoxygenic phototrophic bacterium isolated from a hot spring.</title>
        <authorList>
            <person name="Muramatsu S."/>
            <person name="Haruta S."/>
            <person name="Hirose S."/>
            <person name="Hanada S."/>
        </authorList>
    </citation>
    <scope>NUCLEOTIDE SEQUENCE</scope>
    <source>
        <strain evidence="8">N10</strain>
    </source>
</reference>
<keyword evidence="5" id="KW-0326">Glycosidase</keyword>
<accession>A0A8G0ZXN0</accession>
<dbReference type="InterPro" id="IPR041625">
    <property type="entry name" value="Beta-mannosidase_Ig"/>
</dbReference>
<dbReference type="EMBL" id="CP069370">
    <property type="protein sequence ID" value="QYZ70620.1"/>
    <property type="molecule type" value="Genomic_DNA"/>
</dbReference>
<dbReference type="Gene3D" id="2.60.120.260">
    <property type="entry name" value="Galactose-binding domain-like"/>
    <property type="match status" value="1"/>
</dbReference>
<dbReference type="PANTHER" id="PTHR43730">
    <property type="entry name" value="BETA-MANNOSIDASE"/>
    <property type="match status" value="1"/>
</dbReference>
<proteinExistence type="predicted"/>
<dbReference type="FunFam" id="3.20.20.80:FF:000050">
    <property type="entry name" value="Beta-mannosidase B"/>
    <property type="match status" value="1"/>
</dbReference>
<sequence length="793" mass="87642">MALDLTGRWTLTDETAAHTVPFDLPGDAITALHKAGAIPDPYWGRNEYDCRWIAERDWTATRRFDWPGGPGELVIEELDCVAEITLNGQPVLQAANAFRRWRTDVTPALREGANEIAITFRSSVREGAARQAAQPFFVPYAAQNCPIPDGNMLRKPACDFGWDWNIALAPFGLYGRIALEKPAPRIHDIVVTQVHEPGRAHVTLAVHADGTEATASLCGTTATAPIRNGVARLTLTIDTPDLWWPAGLGPQTLHTLTVTAGPATATRRIGLREMVLRSEPDAAGRSFGMVVNGHPTFARGANWIPADALAGRITPEATRDLLQSAVDANMNMIRVWGGGRYEPTWFYDLCDELGLMVWQDFMFACNLYSCTPDFLAEVAEEVRDVTRRINHHACLAVWCGDNELIGALTWFPESRKDRDRYLVAYDRLNRTVESALAEVLPGANWWPSSPSPGPLAFGDAWHDDSSGDMHFWSVWHEGKDFDHYRDVKPRFCSEFGFQSYPSMEVIRRFADRSDFNIAAPVMESHQKNAGGNARIAETMFRYFRFPNSFENFVYLSQIQQGLAIKTAVTQWRSLKPHCQGTLYWQLNDTWPVCSWSSLDHGGGWKLMHHMAKHFFQPLHVSAVPVEGAIELRTINDTRDTVTLTVGAAAVKMDGTTRPLTRATVTVAPDAATLALTLPKDALAEGEILAFTWTHQDGTRISGDIFAPKPWKAFALQDAGLTHSATRKGDAWEITISAKALALFVAVESDQPGRFSGNAMALFPGHDATITFTPADPSVEPTFTLRDLASATAA</sequence>